<sequence>MARLGLDQVTLLMMFKGAVAPTIAISILQSKEVAEYYTTLGYLIGIISILSLSILPRGKFLQTLTLNVLFACAGAAIALLIMWSALQARLHTESRPLDPSTGLPPYNPSQSVVSAVWLFFVIWFANTIRAKYPTMNVPVIVFSIFTNISATYSPIMTSNAAFESLVKRLLTAMLTAFGIGFACSLLIIPVPSRKVSFGQIKGMMMLLRGAVKQEKVYMQSLEREDMFAILHNVSSAVDGGGWNNQSKKSPEPVTAAEATALKATIANIRQLAGKVQADLAFAKRDFSWGKHGASDLRDIFLNLRACLIPVVGISTVIDIFQVVAEKREWATDEHTPAEVLAEKIEEKRMWNEVMKQLHEPFEALSQIVDQGLEHAGIQLEIFPRPKAAKKGKKDSANGDIDVEAKGGLSKPGDSDFAKTLDAKVKILKDVKGKVLKIWAKERGLIGDTEEPESMREGYFEAEDDVDRRRDQGQLFLLLYIEKLASTFLHHMNETAEAVQSFVIYADERIANGSMSKNHLIVPKWKKLRKWAAAMLKDEDASSENTADLFDSSNVVYVGDGFSEKKDPEHLPASNWFERLGNGIRAMNRFFGSQQSFFGIRVACATMTIAIVNFLEPTQAFFVKQRLVWAMIIVSISMTETSGQSIFGFFCRIAGTAAAMVLSLIAWYIVDKNIPGIIVFYALFIMCIHYFFLKYPQFIPAWMISMVTLTMIIGYQLQVIKIGIAVAESNSQPFYPIYEFGPYRLATVAGGALVAFIWTIFPSPITDRTWLRRDLSATMYLLAHYFTAINETLKSRLHDTGGDPNVKTSPAHKLAKIRRKLFGKLLLILPSLSQHANFQRFEPTIGGKFPRETYLDIIQRATRITSYLTLISHSVTWTPHHAQQDRAWIEALSLLLTDVSSTKDTIICALALLSNSLLNGHPLPPHIPVPKPYELTRQLEKLKLPGSPGQRPMNLLDAKNMSENGYAEFAVLQVCSSLVCDDLEGLIKSVGKLVGVVDFSFRVESSAGSLRSGMATAVNTDSDADIHGRGKGKRD</sequence>
<feature type="transmembrane region" description="Helical" evidence="5">
    <location>
        <begin position="36"/>
        <end position="55"/>
    </location>
</feature>
<feature type="transmembrane region" description="Helical" evidence="5">
    <location>
        <begin position="137"/>
        <end position="157"/>
    </location>
</feature>
<dbReference type="OrthoDB" id="2274698at2759"/>
<evidence type="ECO:0000256" key="3">
    <source>
        <dbReference type="ARBA" id="ARBA00022989"/>
    </source>
</evidence>
<comment type="subcellular location">
    <subcellularLocation>
        <location evidence="1">Membrane</location>
        <topology evidence="1">Multi-pass membrane protein</topology>
    </subcellularLocation>
</comment>
<comment type="caution">
    <text evidence="9">The sequence shown here is derived from an EMBL/GenBank/DDBJ whole genome shotgun (WGS) entry which is preliminary data.</text>
</comment>
<evidence type="ECO:0000259" key="6">
    <source>
        <dbReference type="Pfam" id="PF10334"/>
    </source>
</evidence>
<feature type="transmembrane region" description="Helical" evidence="5">
    <location>
        <begin position="739"/>
        <end position="760"/>
    </location>
</feature>
<feature type="transmembrane region" description="Helical" evidence="5">
    <location>
        <begin position="645"/>
        <end position="667"/>
    </location>
</feature>
<dbReference type="PANTHER" id="PTHR37994">
    <property type="entry name" value="ARAE_2_N DOMAIN-CONTAINING PROTEIN-RELATED"/>
    <property type="match status" value="1"/>
</dbReference>
<gene>
    <name evidence="9" type="ORF">BKA67DRAFT_525068</name>
</gene>
<dbReference type="EMBL" id="JAGPXC010000009">
    <property type="protein sequence ID" value="KAH6647237.1"/>
    <property type="molecule type" value="Genomic_DNA"/>
</dbReference>
<evidence type="ECO:0000259" key="7">
    <source>
        <dbReference type="Pfam" id="PF10337"/>
    </source>
</evidence>
<dbReference type="AlphaFoldDB" id="A0A9P8UCC2"/>
<dbReference type="PANTHER" id="PTHR37994:SF4">
    <property type="entry name" value="ER TRANSPORTER 6TM N-TERMINAL DOMAIN-CONTAINING PROTEIN-RELATED"/>
    <property type="match status" value="1"/>
</dbReference>
<protein>
    <recommendedName>
        <fullName evidence="11">ER transporter 6TM N-terminal domain-containing protein</fullName>
    </recommendedName>
</protein>
<evidence type="ECO:0000256" key="2">
    <source>
        <dbReference type="ARBA" id="ARBA00022692"/>
    </source>
</evidence>
<proteinExistence type="predicted"/>
<evidence type="ECO:0008006" key="11">
    <source>
        <dbReference type="Google" id="ProtNLM"/>
    </source>
</evidence>
<keyword evidence="3 5" id="KW-1133">Transmembrane helix</keyword>
<accession>A0A9P8UCC2</accession>
<reference evidence="9" key="1">
    <citation type="journal article" date="2021" name="Nat. Commun.">
        <title>Genetic determinants of endophytism in the Arabidopsis root mycobiome.</title>
        <authorList>
            <person name="Mesny F."/>
            <person name="Miyauchi S."/>
            <person name="Thiergart T."/>
            <person name="Pickel B."/>
            <person name="Atanasova L."/>
            <person name="Karlsson M."/>
            <person name="Huettel B."/>
            <person name="Barry K.W."/>
            <person name="Haridas S."/>
            <person name="Chen C."/>
            <person name="Bauer D."/>
            <person name="Andreopoulos W."/>
            <person name="Pangilinan J."/>
            <person name="LaButti K."/>
            <person name="Riley R."/>
            <person name="Lipzen A."/>
            <person name="Clum A."/>
            <person name="Drula E."/>
            <person name="Henrissat B."/>
            <person name="Kohler A."/>
            <person name="Grigoriev I.V."/>
            <person name="Martin F.M."/>
            <person name="Hacquard S."/>
        </authorList>
    </citation>
    <scope>NUCLEOTIDE SEQUENCE</scope>
    <source>
        <strain evidence="9">MPI-SDFR-AT-0073</strain>
    </source>
</reference>
<feature type="domain" description="Integral membrane bound transporter" evidence="8">
    <location>
        <begin position="620"/>
        <end position="757"/>
    </location>
</feature>
<dbReference type="Pfam" id="PF10334">
    <property type="entry name" value="BRE4"/>
    <property type="match status" value="1"/>
</dbReference>
<feature type="transmembrane region" description="Helical" evidence="5">
    <location>
        <begin position="596"/>
        <end position="614"/>
    </location>
</feature>
<evidence type="ECO:0000256" key="1">
    <source>
        <dbReference type="ARBA" id="ARBA00004141"/>
    </source>
</evidence>
<feature type="transmembrane region" description="Helical" evidence="5">
    <location>
        <begin position="169"/>
        <end position="188"/>
    </location>
</feature>
<feature type="transmembrane region" description="Helical" evidence="5">
    <location>
        <begin position="12"/>
        <end position="30"/>
    </location>
</feature>
<keyword evidence="2 5" id="KW-0812">Transmembrane</keyword>
<evidence type="ECO:0000256" key="5">
    <source>
        <dbReference type="SAM" id="Phobius"/>
    </source>
</evidence>
<dbReference type="GO" id="GO:0016020">
    <property type="term" value="C:membrane"/>
    <property type="evidence" value="ECO:0007669"/>
    <property type="project" value="UniProtKB-SubCell"/>
</dbReference>
<dbReference type="GeneID" id="70127528"/>
<feature type="domain" description="Putative ER transporter 6TM N-terminal" evidence="7">
    <location>
        <begin position="109"/>
        <end position="323"/>
    </location>
</feature>
<keyword evidence="10" id="KW-1185">Reference proteome</keyword>
<evidence type="ECO:0000256" key="4">
    <source>
        <dbReference type="ARBA" id="ARBA00023136"/>
    </source>
</evidence>
<dbReference type="Proteomes" id="UP000758603">
    <property type="component" value="Unassembled WGS sequence"/>
</dbReference>
<dbReference type="InterPro" id="IPR049453">
    <property type="entry name" value="Memb_transporter_dom"/>
</dbReference>
<evidence type="ECO:0000259" key="8">
    <source>
        <dbReference type="Pfam" id="PF13515"/>
    </source>
</evidence>
<feature type="domain" description="DUF2421" evidence="6">
    <location>
        <begin position="761"/>
        <end position="994"/>
    </location>
</feature>
<feature type="transmembrane region" description="Helical" evidence="5">
    <location>
        <begin position="673"/>
        <end position="691"/>
    </location>
</feature>
<dbReference type="InterPro" id="IPR018823">
    <property type="entry name" value="ArAE_2_N"/>
</dbReference>
<organism evidence="9 10">
    <name type="scientific">Truncatella angustata</name>
    <dbReference type="NCBI Taxonomy" id="152316"/>
    <lineage>
        <taxon>Eukaryota</taxon>
        <taxon>Fungi</taxon>
        <taxon>Dikarya</taxon>
        <taxon>Ascomycota</taxon>
        <taxon>Pezizomycotina</taxon>
        <taxon>Sordariomycetes</taxon>
        <taxon>Xylariomycetidae</taxon>
        <taxon>Amphisphaeriales</taxon>
        <taxon>Sporocadaceae</taxon>
        <taxon>Truncatella</taxon>
    </lineage>
</organism>
<name>A0A9P8UCC2_9PEZI</name>
<evidence type="ECO:0000313" key="9">
    <source>
        <dbReference type="EMBL" id="KAH6647237.1"/>
    </source>
</evidence>
<evidence type="ECO:0000313" key="10">
    <source>
        <dbReference type="Proteomes" id="UP000758603"/>
    </source>
</evidence>
<dbReference type="Pfam" id="PF13515">
    <property type="entry name" value="FUSC_2"/>
    <property type="match status" value="1"/>
</dbReference>
<feature type="transmembrane region" description="Helical" evidence="5">
    <location>
        <begin position="698"/>
        <end position="719"/>
    </location>
</feature>
<dbReference type="Pfam" id="PF10337">
    <property type="entry name" value="ArAE_2_N"/>
    <property type="match status" value="1"/>
</dbReference>
<dbReference type="RefSeq" id="XP_045953751.1">
    <property type="nucleotide sequence ID" value="XM_046098636.1"/>
</dbReference>
<dbReference type="InterPro" id="IPR018820">
    <property type="entry name" value="BRE4-related_DUF2421"/>
</dbReference>
<keyword evidence="4 5" id="KW-0472">Membrane</keyword>
<feature type="transmembrane region" description="Helical" evidence="5">
    <location>
        <begin position="67"/>
        <end position="86"/>
    </location>
</feature>
<feature type="transmembrane region" description="Helical" evidence="5">
    <location>
        <begin position="106"/>
        <end position="125"/>
    </location>
</feature>